<sequence length="135" mass="15613">MKSVFVDTLYWVALTNSNDQWHERAKSIQASLVSCNLITTEAVLIEYLNYFSLYNSFMRQTVVGITNDILEDSKIEVVPITHDLFLSSLTLYEHRPDKGYSMVDCISMIVMRNRNLSEVLTHDKHFTQEGFSILL</sequence>
<dbReference type="SUPFAM" id="SSF88723">
    <property type="entry name" value="PIN domain-like"/>
    <property type="match status" value="1"/>
</dbReference>
<keyword evidence="2" id="KW-1185">Reference proteome</keyword>
<dbReference type="Gene3D" id="3.40.50.1010">
    <property type="entry name" value="5'-nuclease"/>
    <property type="match status" value="1"/>
</dbReference>
<reference evidence="1 2" key="2">
    <citation type="submission" date="2018-03" db="EMBL/GenBank/DDBJ databases">
        <authorList>
            <person name="Keele B.F."/>
        </authorList>
    </citation>
    <scope>NUCLEOTIDE SEQUENCE [LARGE SCALE GENOMIC DNA]</scope>
    <source>
        <strain evidence="1 2">CCALA 016</strain>
    </source>
</reference>
<dbReference type="GO" id="GO:0016075">
    <property type="term" value="P:rRNA catabolic process"/>
    <property type="evidence" value="ECO:0007669"/>
    <property type="project" value="TreeGrafter"/>
</dbReference>
<dbReference type="EMBL" id="PXOH01000012">
    <property type="protein sequence ID" value="PSF36741.1"/>
    <property type="molecule type" value="Genomic_DNA"/>
</dbReference>
<proteinExistence type="predicted"/>
<accession>A0A2T1LX22</accession>
<protein>
    <submittedName>
        <fullName evidence="1">Nucleic acid-binding protein</fullName>
    </submittedName>
</protein>
<dbReference type="InterPro" id="IPR039018">
    <property type="entry name" value="VapC20-like"/>
</dbReference>
<dbReference type="InterPro" id="IPR029060">
    <property type="entry name" value="PIN-like_dom_sf"/>
</dbReference>
<evidence type="ECO:0000313" key="2">
    <source>
        <dbReference type="Proteomes" id="UP000239001"/>
    </source>
</evidence>
<evidence type="ECO:0000313" key="1">
    <source>
        <dbReference type="EMBL" id="PSF36741.1"/>
    </source>
</evidence>
<organism evidence="1 2">
    <name type="scientific">Aphanothece hegewaldii CCALA 016</name>
    <dbReference type="NCBI Taxonomy" id="2107694"/>
    <lineage>
        <taxon>Bacteria</taxon>
        <taxon>Bacillati</taxon>
        <taxon>Cyanobacteriota</taxon>
        <taxon>Cyanophyceae</taxon>
        <taxon>Oscillatoriophycideae</taxon>
        <taxon>Chroococcales</taxon>
        <taxon>Aphanothecaceae</taxon>
        <taxon>Aphanothece</taxon>
    </lineage>
</organism>
<gene>
    <name evidence="1" type="ORF">C7H19_12285</name>
</gene>
<comment type="caution">
    <text evidence="1">The sequence shown here is derived from an EMBL/GenBank/DDBJ whole genome shotgun (WGS) entry which is preliminary data.</text>
</comment>
<dbReference type="Proteomes" id="UP000239001">
    <property type="component" value="Unassembled WGS sequence"/>
</dbReference>
<dbReference type="OrthoDB" id="164456at2"/>
<dbReference type="PANTHER" id="PTHR42188">
    <property type="entry name" value="23S RRNA-SPECIFIC ENDONUCLEASE VAPC20"/>
    <property type="match status" value="1"/>
</dbReference>
<dbReference type="PANTHER" id="PTHR42188:SF1">
    <property type="entry name" value="23S RRNA-SPECIFIC ENDONUCLEASE VAPC20"/>
    <property type="match status" value="1"/>
</dbReference>
<reference evidence="1 2" key="1">
    <citation type="submission" date="2018-03" db="EMBL/GenBank/DDBJ databases">
        <title>The ancient ancestry and fast evolution of plastids.</title>
        <authorList>
            <person name="Moore K.R."/>
            <person name="Magnabosco C."/>
            <person name="Momper L."/>
            <person name="Gold D.A."/>
            <person name="Bosak T."/>
            <person name="Fournier G.P."/>
        </authorList>
    </citation>
    <scope>NUCLEOTIDE SEQUENCE [LARGE SCALE GENOMIC DNA]</scope>
    <source>
        <strain evidence="1 2">CCALA 016</strain>
    </source>
</reference>
<dbReference type="GO" id="GO:0004521">
    <property type="term" value="F:RNA endonuclease activity"/>
    <property type="evidence" value="ECO:0007669"/>
    <property type="project" value="InterPro"/>
</dbReference>
<name>A0A2T1LX22_9CHRO</name>
<dbReference type="AlphaFoldDB" id="A0A2T1LX22"/>